<name>A0A6J5WDV1_PRUAR</name>
<evidence type="ECO:0000313" key="4">
    <source>
        <dbReference type="Proteomes" id="UP000507222"/>
    </source>
</evidence>
<reference evidence="5" key="1">
    <citation type="journal article" date="2020" name="Genome Biol.">
        <title>Gamete binning: chromosome-level and haplotype-resolved genome assembly enabled by high-throughput single-cell sequencing of gamete genomes.</title>
        <authorList>
            <person name="Campoy J.A."/>
            <person name="Sun H."/>
            <person name="Goel M."/>
            <person name="Jiao W.-B."/>
            <person name="Folz-Donahue K."/>
            <person name="Wang N."/>
            <person name="Rubio M."/>
            <person name="Liu C."/>
            <person name="Kukat C."/>
            <person name="Ruiz D."/>
            <person name="Huettel B."/>
            <person name="Schneeberger K."/>
        </authorList>
    </citation>
    <scope>NUCLEOTIDE SEQUENCE [LARGE SCALE GENOMIC DNA]</scope>
    <source>
        <strain evidence="5">cv. Rojo Pasion</strain>
    </source>
</reference>
<proteinExistence type="predicted"/>
<reference evidence="3 4" key="2">
    <citation type="submission" date="2020-05" db="EMBL/GenBank/DDBJ databases">
        <authorList>
            <person name="Campoy J."/>
            <person name="Schneeberger K."/>
            <person name="Spophaly S."/>
        </authorList>
    </citation>
    <scope>NUCLEOTIDE SEQUENCE [LARGE SCALE GENOMIC DNA]</scope>
    <source>
        <strain evidence="3">PruArmRojPasFocal</strain>
    </source>
</reference>
<dbReference type="EMBL" id="CAEKKB010000002">
    <property type="protein sequence ID" value="CAB4298503.1"/>
    <property type="molecule type" value="Genomic_DNA"/>
</dbReference>
<accession>A0A6J5WDV1</accession>
<protein>
    <submittedName>
        <fullName evidence="3">Uncharacterized protein</fullName>
    </submittedName>
</protein>
<dbReference type="EMBL" id="CAEKDK010000002">
    <property type="protein sequence ID" value="CAB4267955.1"/>
    <property type="molecule type" value="Genomic_DNA"/>
</dbReference>
<feature type="compositionally biased region" description="Acidic residues" evidence="1">
    <location>
        <begin position="81"/>
        <end position="110"/>
    </location>
</feature>
<evidence type="ECO:0000313" key="5">
    <source>
        <dbReference type="Proteomes" id="UP000507245"/>
    </source>
</evidence>
<feature type="region of interest" description="Disordered" evidence="1">
    <location>
        <begin position="81"/>
        <end position="128"/>
    </location>
</feature>
<dbReference type="Proteomes" id="UP000507245">
    <property type="component" value="Unassembled WGS sequence"/>
</dbReference>
<evidence type="ECO:0000256" key="1">
    <source>
        <dbReference type="SAM" id="MobiDB-lite"/>
    </source>
</evidence>
<gene>
    <name evidence="2" type="ORF">CURHAP_LOCUS10900</name>
    <name evidence="3" type="ORF">ORAREDHAP_LOCUS10921</name>
</gene>
<dbReference type="Proteomes" id="UP000507222">
    <property type="component" value="Unassembled WGS sequence"/>
</dbReference>
<evidence type="ECO:0000313" key="2">
    <source>
        <dbReference type="EMBL" id="CAB4267955.1"/>
    </source>
</evidence>
<organism evidence="3 5">
    <name type="scientific">Prunus armeniaca</name>
    <name type="common">Apricot</name>
    <name type="synonym">Armeniaca vulgaris</name>
    <dbReference type="NCBI Taxonomy" id="36596"/>
    <lineage>
        <taxon>Eukaryota</taxon>
        <taxon>Viridiplantae</taxon>
        <taxon>Streptophyta</taxon>
        <taxon>Embryophyta</taxon>
        <taxon>Tracheophyta</taxon>
        <taxon>Spermatophyta</taxon>
        <taxon>Magnoliopsida</taxon>
        <taxon>eudicotyledons</taxon>
        <taxon>Gunneridae</taxon>
        <taxon>Pentapetalae</taxon>
        <taxon>rosids</taxon>
        <taxon>fabids</taxon>
        <taxon>Rosales</taxon>
        <taxon>Rosaceae</taxon>
        <taxon>Amygdaloideae</taxon>
        <taxon>Amygdaleae</taxon>
        <taxon>Prunus</taxon>
    </lineage>
</organism>
<keyword evidence="5" id="KW-1185">Reference proteome</keyword>
<evidence type="ECO:0000313" key="3">
    <source>
        <dbReference type="EMBL" id="CAB4298503.1"/>
    </source>
</evidence>
<dbReference type="AlphaFoldDB" id="A0A6J5WDV1"/>
<sequence>MHVEVRSSGHAPTYRYNHIKLDYHYMSTTLGYVAIQGDLDVLEFVHDIPTSRVQNLLQPQLIQVDVQDDVNIADVVDDEYEDEATQKEDEEQQLDEEEDVNVDGEDDEEERMQFIDSEYEEQDKQKGA</sequence>